<dbReference type="EMBL" id="IACK01003453">
    <property type="protein sequence ID" value="LAA68301.1"/>
    <property type="molecule type" value="Transcribed_RNA"/>
</dbReference>
<protein>
    <submittedName>
        <fullName evidence="1">Uncharacterized protein</fullName>
    </submittedName>
</protein>
<reference evidence="1" key="2">
    <citation type="submission" date="2017-11" db="EMBL/GenBank/DDBJ databases">
        <title>Coralsnake Venomics: Analyses of Venom Gland Transcriptomes and Proteomes of Six Brazilian Taxa.</title>
        <authorList>
            <person name="Aird S.D."/>
            <person name="Jorge da Silva N."/>
            <person name="Qiu L."/>
            <person name="Villar-Briones A."/>
            <person name="Aparecida-Saddi V."/>
            <person name="Campos-Telles M.P."/>
            <person name="Grau M."/>
            <person name="Mikheyev A.S."/>
        </authorList>
    </citation>
    <scope>NUCLEOTIDE SEQUENCE</scope>
    <source>
        <tissue evidence="1">Venom_gland</tissue>
    </source>
</reference>
<sequence length="100" mass="11091">MQEFRVSGLPVQASLETVRNPRSCAVSVCACHRNTPIQLDSGLSHPVEVVKKREPPAGSRRAASFFPSWSFSLSQRRMQRWSEMATSKKNLTGKECAGGR</sequence>
<name>A0A2D4H8K4_MICLE</name>
<evidence type="ECO:0000313" key="1">
    <source>
        <dbReference type="EMBL" id="LAA68301.1"/>
    </source>
</evidence>
<accession>A0A2D4H8K4</accession>
<organism evidence="1">
    <name type="scientific">Micrurus lemniscatus lemniscatus</name>
    <dbReference type="NCBI Taxonomy" id="129467"/>
    <lineage>
        <taxon>Eukaryota</taxon>
        <taxon>Metazoa</taxon>
        <taxon>Chordata</taxon>
        <taxon>Craniata</taxon>
        <taxon>Vertebrata</taxon>
        <taxon>Euteleostomi</taxon>
        <taxon>Lepidosauria</taxon>
        <taxon>Squamata</taxon>
        <taxon>Bifurcata</taxon>
        <taxon>Unidentata</taxon>
        <taxon>Episquamata</taxon>
        <taxon>Toxicofera</taxon>
        <taxon>Serpentes</taxon>
        <taxon>Colubroidea</taxon>
        <taxon>Elapidae</taxon>
        <taxon>Elapinae</taxon>
        <taxon>Micrurus</taxon>
    </lineage>
</organism>
<reference evidence="1" key="1">
    <citation type="submission" date="2017-07" db="EMBL/GenBank/DDBJ databases">
        <authorList>
            <person name="Mikheyev A."/>
            <person name="Grau M."/>
        </authorList>
    </citation>
    <scope>NUCLEOTIDE SEQUENCE</scope>
    <source>
        <tissue evidence="1">Venom_gland</tissue>
    </source>
</reference>
<proteinExistence type="predicted"/>
<dbReference type="AlphaFoldDB" id="A0A2D4H8K4"/>